<dbReference type="Proteomes" id="UP000241890">
    <property type="component" value="Unassembled WGS sequence"/>
</dbReference>
<feature type="compositionally biased region" description="Polar residues" evidence="1">
    <location>
        <begin position="350"/>
        <end position="364"/>
    </location>
</feature>
<feature type="region of interest" description="Disordered" evidence="1">
    <location>
        <begin position="317"/>
        <end position="421"/>
    </location>
</feature>
<comment type="caution">
    <text evidence="2">The sequence shown here is derived from an EMBL/GenBank/DDBJ whole genome shotgun (WGS) entry which is preliminary data.</text>
</comment>
<feature type="compositionally biased region" description="Basic and acidic residues" evidence="1">
    <location>
        <begin position="383"/>
        <end position="394"/>
    </location>
</feature>
<dbReference type="EMBL" id="BEYU01000110">
    <property type="protein sequence ID" value="GBG31951.1"/>
    <property type="molecule type" value="Genomic_DNA"/>
</dbReference>
<organism evidence="2 3">
    <name type="scientific">Hondaea fermentalgiana</name>
    <dbReference type="NCBI Taxonomy" id="2315210"/>
    <lineage>
        <taxon>Eukaryota</taxon>
        <taxon>Sar</taxon>
        <taxon>Stramenopiles</taxon>
        <taxon>Bigyra</taxon>
        <taxon>Labyrinthulomycetes</taxon>
        <taxon>Thraustochytrida</taxon>
        <taxon>Thraustochytriidae</taxon>
        <taxon>Hondaea</taxon>
    </lineage>
</organism>
<keyword evidence="3" id="KW-1185">Reference proteome</keyword>
<sequence>MAQRRVALVRPRQTFERWAFDESASGNCINIIGWLHEGGVNGARLQRSFNVPNTLIFHQGSIAAWFFSSKQNGALLCKHRSHLNVDNVLHSFRSALKARSGSRSSRKIALLFRGPNEPLRYLSMGELHIYLEHKSISDYQSVASIVQLTDDPAEECDILKVSWINGHCLVEARTISELAVQTSGAHIETRMRPLDSFVNECNPIHSMNYKLAYRDVDETWVGAKLRERLRILMTSFVRHIEGLQPRNIKRLVCMFRLGSQNQLSYLFPLSLETTSLEPSRELIEAVATTDYQLKWAAHRLAVRKPISEQMFESVNAMRQGDADSDSGDEEQRESDRDEASRSGTLPCLVQKQSTGSSSTAQKTGGSHRAKDSAALASETFAKTGKEGTTREPRRAERKNKAKQRHCPRPPSDPRPSRGFQNPVRKLLRAYGSSSSARRLESWLKRKQERSKRLERYRASGVGHRAFLEKLHSKLKSDLKRQMICAMAESAARDILKEACSHVLAKRSSQRHVLQVPNLTAEEQDALENALLGIDSARMKCLALQL</sequence>
<feature type="compositionally biased region" description="Basic residues" evidence="1">
    <location>
        <begin position="395"/>
        <end position="407"/>
    </location>
</feature>
<accession>A0A2R5GU87</accession>
<evidence type="ECO:0000313" key="3">
    <source>
        <dbReference type="Proteomes" id="UP000241890"/>
    </source>
</evidence>
<reference evidence="2 3" key="1">
    <citation type="submission" date="2017-12" db="EMBL/GenBank/DDBJ databases">
        <title>Sequencing, de novo assembly and annotation of complete genome of a new Thraustochytrid species, strain FCC1311.</title>
        <authorList>
            <person name="Sedici K."/>
            <person name="Godart F."/>
            <person name="Aiese Cigliano R."/>
            <person name="Sanseverino W."/>
            <person name="Barakat M."/>
            <person name="Ortet P."/>
            <person name="Marechal E."/>
            <person name="Cagnac O."/>
            <person name="Amato A."/>
        </authorList>
    </citation>
    <scope>NUCLEOTIDE SEQUENCE [LARGE SCALE GENOMIC DNA]</scope>
</reference>
<dbReference type="InParanoid" id="A0A2R5GU87"/>
<feature type="compositionally biased region" description="Acidic residues" evidence="1">
    <location>
        <begin position="322"/>
        <end position="332"/>
    </location>
</feature>
<evidence type="ECO:0000256" key="1">
    <source>
        <dbReference type="SAM" id="MobiDB-lite"/>
    </source>
</evidence>
<protein>
    <submittedName>
        <fullName evidence="2">Uncharacterized protein</fullName>
    </submittedName>
</protein>
<evidence type="ECO:0000313" key="2">
    <source>
        <dbReference type="EMBL" id="GBG31951.1"/>
    </source>
</evidence>
<gene>
    <name evidence="2" type="ORF">FCC1311_081762</name>
</gene>
<dbReference type="AlphaFoldDB" id="A0A2R5GU87"/>
<proteinExistence type="predicted"/>
<name>A0A2R5GU87_9STRA</name>